<proteinExistence type="predicted"/>
<dbReference type="Proteomes" id="UP000274131">
    <property type="component" value="Unassembled WGS sequence"/>
</dbReference>
<dbReference type="STRING" id="51028.A0A0N4VQU8"/>
<accession>A0A0N4VQU8</accession>
<name>A0A0N4VQU8_ENTVE</name>
<organism evidence="3">
    <name type="scientific">Enterobius vermicularis</name>
    <name type="common">Human pinworm</name>
    <dbReference type="NCBI Taxonomy" id="51028"/>
    <lineage>
        <taxon>Eukaryota</taxon>
        <taxon>Metazoa</taxon>
        <taxon>Ecdysozoa</taxon>
        <taxon>Nematoda</taxon>
        <taxon>Chromadorea</taxon>
        <taxon>Rhabditida</taxon>
        <taxon>Spirurina</taxon>
        <taxon>Oxyuridomorpha</taxon>
        <taxon>Oxyuroidea</taxon>
        <taxon>Oxyuridae</taxon>
        <taxon>Enterobius</taxon>
    </lineage>
</organism>
<dbReference type="OrthoDB" id="5865419at2759"/>
<gene>
    <name evidence="1" type="ORF">EVEC_LOCUS12544</name>
</gene>
<evidence type="ECO:0000313" key="1">
    <source>
        <dbReference type="EMBL" id="VDD97793.1"/>
    </source>
</evidence>
<dbReference type="AlphaFoldDB" id="A0A0N4VQU8"/>
<reference evidence="3" key="1">
    <citation type="submission" date="2017-02" db="UniProtKB">
        <authorList>
            <consortium name="WormBaseParasite"/>
        </authorList>
    </citation>
    <scope>IDENTIFICATION</scope>
</reference>
<dbReference type="WBParaSite" id="EVEC_0001340501-mRNA-1">
    <property type="protein sequence ID" value="EVEC_0001340501-mRNA-1"/>
    <property type="gene ID" value="EVEC_0001340501"/>
</dbReference>
<evidence type="ECO:0000313" key="2">
    <source>
        <dbReference type="Proteomes" id="UP000274131"/>
    </source>
</evidence>
<evidence type="ECO:0000313" key="3">
    <source>
        <dbReference type="WBParaSite" id="EVEC_0001340501-mRNA-1"/>
    </source>
</evidence>
<sequence>MDSPATSKNSEEWSSEELKALFDCINQRGAHENYLKHIFERIETRSEDEIRAKIVEIRGLVKERNDKKMHDQLEKWLKNDTLLSDISEVKTWSTAVDKIQMAKRKIMDRTCDALMGYFWDEFESYAKDGEKQFLLCTDSQFAPSRGRRDEVDFSKFYQFFHSSLSNDNFKTDLRSLEAAILLSVYEDIVKEVDDVKFEKRRMMFKGMFRDIQDGHLSDYDFRHCNGYEDAITVQLNPFCLTEGCLNLDESNEYSEEATAAGDVGHEKLNSL</sequence>
<keyword evidence="2" id="KW-1185">Reference proteome</keyword>
<protein>
    <submittedName>
        <fullName evidence="3">DUF4187 domain-containing protein</fullName>
    </submittedName>
</protein>
<dbReference type="EMBL" id="UXUI01015153">
    <property type="protein sequence ID" value="VDD97793.1"/>
    <property type="molecule type" value="Genomic_DNA"/>
</dbReference>
<reference evidence="1 2" key="2">
    <citation type="submission" date="2018-10" db="EMBL/GenBank/DDBJ databases">
        <authorList>
            <consortium name="Pathogen Informatics"/>
        </authorList>
    </citation>
    <scope>NUCLEOTIDE SEQUENCE [LARGE SCALE GENOMIC DNA]</scope>
</reference>